<organism evidence="2 3">
    <name type="scientific">Veronia nyctiphanis</name>
    <dbReference type="NCBI Taxonomy" id="1278244"/>
    <lineage>
        <taxon>Bacteria</taxon>
        <taxon>Pseudomonadati</taxon>
        <taxon>Pseudomonadota</taxon>
        <taxon>Gammaproteobacteria</taxon>
        <taxon>Vibrionales</taxon>
        <taxon>Vibrionaceae</taxon>
        <taxon>Veronia</taxon>
    </lineage>
</organism>
<comment type="caution">
    <text evidence="2">The sequence shown here is derived from an EMBL/GenBank/DDBJ whole genome shotgun (WGS) entry which is preliminary data.</text>
</comment>
<keyword evidence="3" id="KW-1185">Reference proteome</keyword>
<feature type="region of interest" description="Disordered" evidence="1">
    <location>
        <begin position="286"/>
        <end position="306"/>
    </location>
</feature>
<dbReference type="Proteomes" id="UP000290287">
    <property type="component" value="Unassembled WGS sequence"/>
</dbReference>
<protein>
    <submittedName>
        <fullName evidence="2">Uncharacterized protein</fullName>
    </submittedName>
</protein>
<gene>
    <name evidence="2" type="ORF">CS022_07760</name>
</gene>
<proteinExistence type="predicted"/>
<evidence type="ECO:0000256" key="1">
    <source>
        <dbReference type="SAM" id="MobiDB-lite"/>
    </source>
</evidence>
<evidence type="ECO:0000313" key="2">
    <source>
        <dbReference type="EMBL" id="RXJ73640.1"/>
    </source>
</evidence>
<feature type="compositionally biased region" description="Pro residues" evidence="1">
    <location>
        <begin position="25"/>
        <end position="42"/>
    </location>
</feature>
<evidence type="ECO:0000313" key="3">
    <source>
        <dbReference type="Proteomes" id="UP000290287"/>
    </source>
</evidence>
<feature type="region of interest" description="Disordered" evidence="1">
    <location>
        <begin position="1"/>
        <end position="47"/>
    </location>
</feature>
<dbReference type="AlphaFoldDB" id="A0A4Q0YR44"/>
<dbReference type="RefSeq" id="WP_129121805.1">
    <property type="nucleotide sequence ID" value="NZ_PEIB01000007.1"/>
</dbReference>
<dbReference type="EMBL" id="PEIB01000007">
    <property type="protein sequence ID" value="RXJ73640.1"/>
    <property type="molecule type" value="Genomic_DNA"/>
</dbReference>
<sequence length="306" mass="31779">MNDTSPNRAPLQNGLINHDQFTNPPTRPNNIPPQHRTPPVPTQKPTSTLRGVANVAGVVGPAVQGVASGFGAYNGIQNWHQSDHYQRTQTALDTANTGIWLTIAGAEAAALAGSAVASRMAGRAWSLLGFTSGIASGAQFGKGIYDITQGQGFSATTNIIGGVGGLVAGGLAVKGKVGAATAIGTAAAALPAAAGIANAVQNNKTQWGANNASVVGTIEKQVFDEAVKATGKDQKTTFESVANEYEQRLPFTFDSVWNNSHQADFLANQNNNTRFVPPRYHEAVLGSHPQADRFGGHRPVGSEDSS</sequence>
<reference evidence="2 3" key="1">
    <citation type="submission" date="2017-10" db="EMBL/GenBank/DDBJ databases">
        <title>Nyctiphanis sp. nov., isolated from the stomach of the euphausiid Nyctiphanes simplex (Hansen, 1911) in the Gulf of California.</title>
        <authorList>
            <person name="Gomez-Gil B."/>
            <person name="Aguilar-Mendez M."/>
            <person name="Lopez-Cortes A."/>
            <person name="Gomez-Gutierrez J."/>
            <person name="Roque A."/>
            <person name="Lang E."/>
            <person name="Gonzalez-Castillo A."/>
        </authorList>
    </citation>
    <scope>NUCLEOTIDE SEQUENCE [LARGE SCALE GENOMIC DNA]</scope>
    <source>
        <strain evidence="2 3">CAIM 600</strain>
    </source>
</reference>
<name>A0A4Q0YR44_9GAMM</name>
<accession>A0A4Q0YR44</accession>